<dbReference type="InterPro" id="IPR023582">
    <property type="entry name" value="Impact"/>
</dbReference>
<dbReference type="Proteomes" id="UP001501047">
    <property type="component" value="Unassembled WGS sequence"/>
</dbReference>
<name>A0ABN1KTJ5_CLOSU</name>
<dbReference type="EMBL" id="BAAACI010000007">
    <property type="protein sequence ID" value="GAA0775548.1"/>
    <property type="molecule type" value="Genomic_DNA"/>
</dbReference>
<dbReference type="NCBIfam" id="TIGR00257">
    <property type="entry name" value="IMPACT_YIGZ"/>
    <property type="match status" value="1"/>
</dbReference>
<organism evidence="4 5">
    <name type="scientific">Clostridium subterminale</name>
    <dbReference type="NCBI Taxonomy" id="1550"/>
    <lineage>
        <taxon>Bacteria</taxon>
        <taxon>Bacillati</taxon>
        <taxon>Bacillota</taxon>
        <taxon>Clostridia</taxon>
        <taxon>Eubacteriales</taxon>
        <taxon>Clostridiaceae</taxon>
        <taxon>Clostridium</taxon>
    </lineage>
</organism>
<dbReference type="InterPro" id="IPR015269">
    <property type="entry name" value="UPF0029_Impact_C"/>
</dbReference>
<dbReference type="InterPro" id="IPR015796">
    <property type="entry name" value="Impact_YigZ-like"/>
</dbReference>
<dbReference type="InterPro" id="IPR036956">
    <property type="entry name" value="Impact_N_sf"/>
</dbReference>
<reference evidence="4 5" key="1">
    <citation type="journal article" date="2019" name="Int. J. Syst. Evol. Microbiol.">
        <title>The Global Catalogue of Microorganisms (GCM) 10K type strain sequencing project: providing services to taxonomists for standard genome sequencing and annotation.</title>
        <authorList>
            <consortium name="The Broad Institute Genomics Platform"/>
            <consortium name="The Broad Institute Genome Sequencing Center for Infectious Disease"/>
            <person name="Wu L."/>
            <person name="Ma J."/>
        </authorList>
    </citation>
    <scope>NUCLEOTIDE SEQUENCE [LARGE SCALE GENOMIC DNA]</scope>
    <source>
        <strain evidence="4 5">JCM 1417</strain>
    </source>
</reference>
<feature type="domain" description="Impact N-terminal" evidence="2">
    <location>
        <begin position="17"/>
        <end position="122"/>
    </location>
</feature>
<gene>
    <name evidence="4" type="ORF">GCM10008908_27240</name>
</gene>
<dbReference type="Pfam" id="PF09186">
    <property type="entry name" value="DUF1949"/>
    <property type="match status" value="1"/>
</dbReference>
<dbReference type="InterPro" id="IPR035647">
    <property type="entry name" value="EFG_III/V"/>
</dbReference>
<protein>
    <submittedName>
        <fullName evidence="4">YigZ family protein</fullName>
    </submittedName>
</protein>
<dbReference type="PROSITE" id="PS00910">
    <property type="entry name" value="UPF0029"/>
    <property type="match status" value="1"/>
</dbReference>
<dbReference type="RefSeq" id="WP_343827012.1">
    <property type="nucleotide sequence ID" value="NZ_BAAACI010000007.1"/>
</dbReference>
<evidence type="ECO:0000313" key="5">
    <source>
        <dbReference type="Proteomes" id="UP001501047"/>
    </source>
</evidence>
<evidence type="ECO:0000256" key="1">
    <source>
        <dbReference type="ARBA" id="ARBA00007665"/>
    </source>
</evidence>
<dbReference type="Gene3D" id="3.30.230.30">
    <property type="entry name" value="Impact, N-terminal domain"/>
    <property type="match status" value="1"/>
</dbReference>
<evidence type="ECO:0000259" key="3">
    <source>
        <dbReference type="Pfam" id="PF09186"/>
    </source>
</evidence>
<comment type="caution">
    <text evidence="4">The sequence shown here is derived from an EMBL/GenBank/DDBJ whole genome shotgun (WGS) entry which is preliminary data.</text>
</comment>
<dbReference type="Pfam" id="PF01205">
    <property type="entry name" value="Impact_N"/>
    <property type="match status" value="1"/>
</dbReference>
<dbReference type="PANTHER" id="PTHR16301">
    <property type="entry name" value="IMPACT-RELATED"/>
    <property type="match status" value="1"/>
</dbReference>
<feature type="domain" description="UPF0029" evidence="3">
    <location>
        <begin position="139"/>
        <end position="193"/>
    </location>
</feature>
<sequence>MSYFTVKGSATSEFQEKKSTFIGYIKRVNTEEEAKNFVNEIKSMHKEATHNVYAYIVGENKGIQRYSDDGEPQGTAGIPVLEVIKKNDLTDVAVVVTRYFGGILLGGGGLIRAYSKGASSAIEEAGVVEKVKGLKLRFTLEYDLIGKIQYLCSTKNWYIEDTTYTDKVELCLFSESENKETIIAAFVEATNGKVTICEEDEEYLFKEEHRYYRAIEE</sequence>
<dbReference type="InterPro" id="IPR020569">
    <property type="entry name" value="UPF0029_Impact_CS"/>
</dbReference>
<dbReference type="PANTHER" id="PTHR16301:SF20">
    <property type="entry name" value="IMPACT FAMILY MEMBER YIGZ"/>
    <property type="match status" value="1"/>
</dbReference>
<keyword evidence="5" id="KW-1185">Reference proteome</keyword>
<comment type="similarity">
    <text evidence="1">Belongs to the IMPACT family.</text>
</comment>
<evidence type="ECO:0000259" key="2">
    <source>
        <dbReference type="Pfam" id="PF01205"/>
    </source>
</evidence>
<dbReference type="SUPFAM" id="SSF54980">
    <property type="entry name" value="EF-G C-terminal domain-like"/>
    <property type="match status" value="1"/>
</dbReference>
<evidence type="ECO:0000313" key="4">
    <source>
        <dbReference type="EMBL" id="GAA0775548.1"/>
    </source>
</evidence>
<dbReference type="InterPro" id="IPR020568">
    <property type="entry name" value="Ribosomal_Su5_D2-typ_SF"/>
</dbReference>
<proteinExistence type="inferred from homology"/>
<accession>A0ABN1KTJ5</accession>
<dbReference type="InterPro" id="IPR001498">
    <property type="entry name" value="Impact_N"/>
</dbReference>
<dbReference type="SUPFAM" id="SSF54211">
    <property type="entry name" value="Ribosomal protein S5 domain 2-like"/>
    <property type="match status" value="1"/>
</dbReference>